<reference evidence="1 2" key="1">
    <citation type="submission" date="2016-12" db="EMBL/GenBank/DDBJ databases">
        <authorList>
            <person name="Song W.-J."/>
            <person name="Kurnit D.M."/>
        </authorList>
    </citation>
    <scope>NUCLEOTIDE SEQUENCE [LARGE SCALE GENOMIC DNA]</scope>
    <source>
        <strain evidence="1 2">DSM 12503</strain>
    </source>
</reference>
<protein>
    <submittedName>
        <fullName evidence="1">Uncharacterized protein</fullName>
    </submittedName>
</protein>
<evidence type="ECO:0000313" key="2">
    <source>
        <dbReference type="Proteomes" id="UP000184612"/>
    </source>
</evidence>
<proteinExistence type="predicted"/>
<dbReference type="Proteomes" id="UP000184612">
    <property type="component" value="Unassembled WGS sequence"/>
</dbReference>
<dbReference type="RefSeq" id="WP_175562117.1">
    <property type="nucleotide sequence ID" value="NZ_FRFD01000013.1"/>
</dbReference>
<sequence>MLKALPTHDGFRAVREYDYYSHYILTIDEYNQIIEENRAMKEEIAKLRKII</sequence>
<accession>A0A1M7YLH5</accession>
<dbReference type="AlphaFoldDB" id="A0A1M7YLH5"/>
<keyword evidence="2" id="KW-1185">Reference proteome</keyword>
<dbReference type="EMBL" id="FRFD01000013">
    <property type="protein sequence ID" value="SHO53429.1"/>
    <property type="molecule type" value="Genomic_DNA"/>
</dbReference>
<gene>
    <name evidence="1" type="ORF">SAMN02745217_04118</name>
</gene>
<evidence type="ECO:0000313" key="1">
    <source>
        <dbReference type="EMBL" id="SHO53429.1"/>
    </source>
</evidence>
<name>A0A1M7YLH5_9FIRM</name>
<organism evidence="1 2">
    <name type="scientific">Anaerocolumna xylanovorans DSM 12503</name>
    <dbReference type="NCBI Taxonomy" id="1121345"/>
    <lineage>
        <taxon>Bacteria</taxon>
        <taxon>Bacillati</taxon>
        <taxon>Bacillota</taxon>
        <taxon>Clostridia</taxon>
        <taxon>Lachnospirales</taxon>
        <taxon>Lachnospiraceae</taxon>
        <taxon>Anaerocolumna</taxon>
    </lineage>
</organism>